<proteinExistence type="predicted"/>
<name>A0ABT5FER5_9GAMM</name>
<evidence type="ECO:0000313" key="1">
    <source>
        <dbReference type="EMBL" id="MDC2889826.1"/>
    </source>
</evidence>
<organism evidence="1 2">
    <name type="scientific">Psychrosphaera algicola</name>
    <dbReference type="NCBI Taxonomy" id="3023714"/>
    <lineage>
        <taxon>Bacteria</taxon>
        <taxon>Pseudomonadati</taxon>
        <taxon>Pseudomonadota</taxon>
        <taxon>Gammaproteobacteria</taxon>
        <taxon>Alteromonadales</taxon>
        <taxon>Pseudoalteromonadaceae</taxon>
        <taxon>Psychrosphaera</taxon>
    </lineage>
</organism>
<protein>
    <submittedName>
        <fullName evidence="1">Fis family transcriptional regulator</fullName>
    </submittedName>
</protein>
<reference evidence="1 2" key="1">
    <citation type="submission" date="2023-01" db="EMBL/GenBank/DDBJ databases">
        <title>Psychrosphaera sp. nov., isolated from marine algae.</title>
        <authorList>
            <person name="Bayburt H."/>
            <person name="Choi B.J."/>
            <person name="Kim J.M."/>
            <person name="Choi D.G."/>
            <person name="Jeon C.O."/>
        </authorList>
    </citation>
    <scope>NUCLEOTIDE SEQUENCE [LARGE SCALE GENOMIC DNA]</scope>
    <source>
        <strain evidence="1 2">G1-22</strain>
    </source>
</reference>
<keyword evidence="2" id="KW-1185">Reference proteome</keyword>
<dbReference type="RefSeq" id="WP_272181177.1">
    <property type="nucleotide sequence ID" value="NZ_JAQOMS010000002.1"/>
</dbReference>
<sequence>MRKTDKKLDKQITLVLNDICETKLKDYSGFKWVTHLANFSNFPNSLKIAIVFDTNQSLTLFRTTNNDSKIISLIQDKLSKTGIAIKDPIKKIIFDTEENCEQQHGGNWQLRLS</sequence>
<accession>A0ABT5FER5</accession>
<dbReference type="EMBL" id="JAQOMS010000002">
    <property type="protein sequence ID" value="MDC2889826.1"/>
    <property type="molecule type" value="Genomic_DNA"/>
</dbReference>
<evidence type="ECO:0000313" key="2">
    <source>
        <dbReference type="Proteomes" id="UP001528411"/>
    </source>
</evidence>
<gene>
    <name evidence="1" type="ORF">PN838_14910</name>
</gene>
<dbReference type="Proteomes" id="UP001528411">
    <property type="component" value="Unassembled WGS sequence"/>
</dbReference>
<comment type="caution">
    <text evidence="1">The sequence shown here is derived from an EMBL/GenBank/DDBJ whole genome shotgun (WGS) entry which is preliminary data.</text>
</comment>